<dbReference type="InterPro" id="IPR029063">
    <property type="entry name" value="SAM-dependent_MTases_sf"/>
</dbReference>
<evidence type="ECO:0000259" key="1">
    <source>
        <dbReference type="Pfam" id="PF05050"/>
    </source>
</evidence>
<name>A0AAU7CHI7_9BACT</name>
<dbReference type="InterPro" id="IPR052514">
    <property type="entry name" value="SAM-dependent_MTase"/>
</dbReference>
<dbReference type="EMBL" id="CP155447">
    <property type="protein sequence ID" value="XBH04498.1"/>
    <property type="molecule type" value="Genomic_DNA"/>
</dbReference>
<dbReference type="RefSeq" id="WP_406697261.1">
    <property type="nucleotide sequence ID" value="NZ_CP155447.1"/>
</dbReference>
<proteinExistence type="predicted"/>
<dbReference type="InterPro" id="IPR006342">
    <property type="entry name" value="FkbM_mtfrase"/>
</dbReference>
<dbReference type="NCBIfam" id="TIGR01444">
    <property type="entry name" value="fkbM_fam"/>
    <property type="match status" value="1"/>
</dbReference>
<evidence type="ECO:0000313" key="2">
    <source>
        <dbReference type="EMBL" id="XBH04498.1"/>
    </source>
</evidence>
<gene>
    <name evidence="2" type="ORF">V5E97_00345</name>
</gene>
<organism evidence="2">
    <name type="scientific">Singulisphaera sp. Ch08</name>
    <dbReference type="NCBI Taxonomy" id="3120278"/>
    <lineage>
        <taxon>Bacteria</taxon>
        <taxon>Pseudomonadati</taxon>
        <taxon>Planctomycetota</taxon>
        <taxon>Planctomycetia</taxon>
        <taxon>Isosphaerales</taxon>
        <taxon>Isosphaeraceae</taxon>
        <taxon>Singulisphaera</taxon>
    </lineage>
</organism>
<dbReference type="PANTHER" id="PTHR34203:SF15">
    <property type="entry name" value="SLL1173 PROTEIN"/>
    <property type="match status" value="1"/>
</dbReference>
<reference evidence="2" key="1">
    <citation type="submission" date="2024-05" db="EMBL/GenBank/DDBJ databases">
        <title>Planctomycetes of the genus Singulisphaera possess chitinolytic capabilities.</title>
        <authorList>
            <person name="Ivanova A."/>
        </authorList>
    </citation>
    <scope>NUCLEOTIDE SEQUENCE</scope>
    <source>
        <strain evidence="2">Ch08T</strain>
    </source>
</reference>
<dbReference type="Pfam" id="PF05050">
    <property type="entry name" value="Methyltransf_21"/>
    <property type="match status" value="1"/>
</dbReference>
<keyword evidence="2" id="KW-0489">Methyltransferase</keyword>
<dbReference type="GO" id="GO:0032259">
    <property type="term" value="P:methylation"/>
    <property type="evidence" value="ECO:0007669"/>
    <property type="project" value="UniProtKB-KW"/>
</dbReference>
<sequence length="272" mass="30975">MSHSFTFRPDTCDEEVFNAVNVCNEYRLPESFRPDDIILDIGTHIGSFCNAALERGAQHVYGFEAFSKNFECARRNLASYGDRVLIQNKAVWRSDKPVKSLTFSSLEDQNNAAGHVIGAQGGTGIDAVSFDEIVMDVTRNGRKRVRLVKLDCEGSEYTILFTSKKIHLVDSIIGEYHNFSDNYNNGPGEDHFFHKIPEHAKVDGYNRFIHEDLDIFLKQAGFDVTIVPHPDIPNLAGWFFAHRVAPPSLIRDRIQWHWDGVRHKLDRLRKAA</sequence>
<accession>A0AAU7CHI7</accession>
<dbReference type="PANTHER" id="PTHR34203">
    <property type="entry name" value="METHYLTRANSFERASE, FKBM FAMILY PROTEIN"/>
    <property type="match status" value="1"/>
</dbReference>
<feature type="domain" description="Methyltransferase FkbM" evidence="1">
    <location>
        <begin position="40"/>
        <end position="223"/>
    </location>
</feature>
<dbReference type="SUPFAM" id="SSF53335">
    <property type="entry name" value="S-adenosyl-L-methionine-dependent methyltransferases"/>
    <property type="match status" value="1"/>
</dbReference>
<dbReference type="GO" id="GO:0008168">
    <property type="term" value="F:methyltransferase activity"/>
    <property type="evidence" value="ECO:0007669"/>
    <property type="project" value="UniProtKB-KW"/>
</dbReference>
<dbReference type="AlphaFoldDB" id="A0AAU7CHI7"/>
<keyword evidence="2" id="KW-0808">Transferase</keyword>
<dbReference type="Gene3D" id="3.40.50.150">
    <property type="entry name" value="Vaccinia Virus protein VP39"/>
    <property type="match status" value="1"/>
</dbReference>
<protein>
    <submittedName>
        <fullName evidence="2">FkbM family methyltransferase</fullName>
    </submittedName>
</protein>